<gene>
    <name evidence="2" type="ORF">ACIBG2_43035</name>
</gene>
<accession>A0ABW7Z7R2</accession>
<dbReference type="EMBL" id="JBITGY010000014">
    <property type="protein sequence ID" value="MFI6504219.1"/>
    <property type="molecule type" value="Genomic_DNA"/>
</dbReference>
<comment type="caution">
    <text evidence="2">The sequence shown here is derived from an EMBL/GenBank/DDBJ whole genome shotgun (WGS) entry which is preliminary data.</text>
</comment>
<evidence type="ECO:0000313" key="3">
    <source>
        <dbReference type="Proteomes" id="UP001612741"/>
    </source>
</evidence>
<name>A0ABW7Z7R2_9ACTN</name>
<keyword evidence="3" id="KW-1185">Reference proteome</keyword>
<sequence>MSSVNFVPQWFKSSFSATNGNCVEVAGLPGKKVAVRDTKNRAGAVLEFSFEDWETLLNTIKAGK</sequence>
<organism evidence="2 3">
    <name type="scientific">Nonomuraea typhae</name>
    <dbReference type="NCBI Taxonomy" id="2603600"/>
    <lineage>
        <taxon>Bacteria</taxon>
        <taxon>Bacillati</taxon>
        <taxon>Actinomycetota</taxon>
        <taxon>Actinomycetes</taxon>
        <taxon>Streptosporangiales</taxon>
        <taxon>Streptosporangiaceae</taxon>
        <taxon>Nonomuraea</taxon>
    </lineage>
</organism>
<dbReference type="Proteomes" id="UP001612741">
    <property type="component" value="Unassembled WGS sequence"/>
</dbReference>
<dbReference type="Pfam" id="PF04149">
    <property type="entry name" value="DUF397"/>
    <property type="match status" value="1"/>
</dbReference>
<evidence type="ECO:0000259" key="1">
    <source>
        <dbReference type="Pfam" id="PF04149"/>
    </source>
</evidence>
<feature type="domain" description="DUF397" evidence="1">
    <location>
        <begin position="9"/>
        <end position="61"/>
    </location>
</feature>
<protein>
    <submittedName>
        <fullName evidence="2">DUF397 domain-containing protein</fullName>
    </submittedName>
</protein>
<dbReference type="RefSeq" id="WP_397089975.1">
    <property type="nucleotide sequence ID" value="NZ_JBITGY010000014.1"/>
</dbReference>
<reference evidence="2 3" key="1">
    <citation type="submission" date="2024-10" db="EMBL/GenBank/DDBJ databases">
        <title>The Natural Products Discovery Center: Release of the First 8490 Sequenced Strains for Exploring Actinobacteria Biosynthetic Diversity.</title>
        <authorList>
            <person name="Kalkreuter E."/>
            <person name="Kautsar S.A."/>
            <person name="Yang D."/>
            <person name="Bader C.D."/>
            <person name="Teijaro C.N."/>
            <person name="Fluegel L."/>
            <person name="Davis C.M."/>
            <person name="Simpson J.R."/>
            <person name="Lauterbach L."/>
            <person name="Steele A.D."/>
            <person name="Gui C."/>
            <person name="Meng S."/>
            <person name="Li G."/>
            <person name="Viehrig K."/>
            <person name="Ye F."/>
            <person name="Su P."/>
            <person name="Kiefer A.F."/>
            <person name="Nichols A."/>
            <person name="Cepeda A.J."/>
            <person name="Yan W."/>
            <person name="Fan B."/>
            <person name="Jiang Y."/>
            <person name="Adhikari A."/>
            <person name="Zheng C.-J."/>
            <person name="Schuster L."/>
            <person name="Cowan T.M."/>
            <person name="Smanski M.J."/>
            <person name="Chevrette M.G."/>
            <person name="De Carvalho L.P.S."/>
            <person name="Shen B."/>
        </authorList>
    </citation>
    <scope>NUCLEOTIDE SEQUENCE [LARGE SCALE GENOMIC DNA]</scope>
    <source>
        <strain evidence="2 3">NPDC050545</strain>
    </source>
</reference>
<dbReference type="InterPro" id="IPR007278">
    <property type="entry name" value="DUF397"/>
</dbReference>
<evidence type="ECO:0000313" key="2">
    <source>
        <dbReference type="EMBL" id="MFI6504219.1"/>
    </source>
</evidence>
<proteinExistence type="predicted"/>